<evidence type="ECO:0000259" key="2">
    <source>
        <dbReference type="PROSITE" id="PS50188"/>
    </source>
</evidence>
<dbReference type="InterPro" id="IPR013144">
    <property type="entry name" value="CRA_dom"/>
</dbReference>
<dbReference type="InterPro" id="IPR003877">
    <property type="entry name" value="SPRY_dom"/>
</dbReference>
<dbReference type="PROSITE" id="PS50896">
    <property type="entry name" value="LISH"/>
    <property type="match status" value="1"/>
</dbReference>
<dbReference type="AlphaFoldDB" id="A0A0K3CJ52"/>
<dbReference type="PANTHER" id="PTHR12864">
    <property type="entry name" value="RAN BINDING PROTEIN 9-RELATED"/>
    <property type="match status" value="1"/>
</dbReference>
<reference evidence="3 5" key="1">
    <citation type="submission" date="2015-07" db="EMBL/GenBank/DDBJ databases">
        <authorList>
            <person name="Cajimat M.N.B."/>
            <person name="Milazzo M.L."/>
            <person name="Fulhorst C.F."/>
        </authorList>
    </citation>
    <scope>NUCLEOTIDE SEQUENCE [LARGE SCALE GENOMIC DNA]</scope>
    <source>
        <strain evidence="3">Single colony</strain>
    </source>
</reference>
<dbReference type="STRING" id="5286.A0A0K3CJ52"/>
<dbReference type="CDD" id="cd12909">
    <property type="entry name" value="SPRY_RanBP9_10"/>
    <property type="match status" value="1"/>
</dbReference>
<dbReference type="SMART" id="SM00449">
    <property type="entry name" value="SPRY"/>
    <property type="match status" value="1"/>
</dbReference>
<sequence>MSTLRDYFPAATAHRQSPQQPAHSVSGPNLLPVSPRRSHSSLPSIGSSTRDRISNAPSFPVPRYLRHASLYEGRFETVPRLLVDEGVPAFDEMSASLSGKGKGRASLSLALGVGDSMASTSASTNARSSGADNSSSVPPILLPTCWDADDRCSLLEITSDRMGVSFAGSAKYGDRDAAAIRANRPVPPQAGIYYYEVTILDKGVSGYIGIGLSHRTVSLSRLPGWEDKSYGYHADDGRAFCSQGTGEPFGPTFTTGDVIGCGVDWTGAGPPVTDKERSGLRGAAAKEAAAKGGGGRAFFTKNGEFIGYAFCNLQGKLYPTVGLRTPNEAIRVNFGNEPFRFDIEGLVLERKRTILSRLASTPLASTSFLPSPAPPIPALLPPTPQDRLHETLQAVISAYLVHHGYAETARSFTEQISEERLERAQGLLPSSAPAAKPPTSASTDSDDLVASIAASSVLRSEIRQAALSGTGAERALALVQEHYPTAFADEADSRDEDGGVLFKMRCRVFVEKVVEWSRANRDPAAMESEDANDVSMDVEAGAAETITLDSLLALGQSLHAQYSADPRPVARAELQAVLGLMAYRDPENEATGRTRELVGKAEREKVADELNRAVLRAANLPPVPALEALYRHASASIQLAGDVGCGSAAMVDVRSEVLGDLTGA</sequence>
<evidence type="ECO:0000313" key="4">
    <source>
        <dbReference type="EMBL" id="PRQ74124.1"/>
    </source>
</evidence>
<feature type="domain" description="B30.2/SPRY" evidence="2">
    <location>
        <begin position="124"/>
        <end position="339"/>
    </location>
</feature>
<evidence type="ECO:0000256" key="1">
    <source>
        <dbReference type="SAM" id="MobiDB-lite"/>
    </source>
</evidence>
<dbReference type="Pfam" id="PF10607">
    <property type="entry name" value="CTLH"/>
    <property type="match status" value="1"/>
</dbReference>
<dbReference type="Gene3D" id="2.60.120.920">
    <property type="match status" value="1"/>
</dbReference>
<dbReference type="InterPro" id="IPR013320">
    <property type="entry name" value="ConA-like_dom_sf"/>
</dbReference>
<dbReference type="InterPro" id="IPR043136">
    <property type="entry name" value="B30.2/SPRY_sf"/>
</dbReference>
<reference evidence="4 6" key="2">
    <citation type="journal article" date="2018" name="Elife">
        <title>Functional genomics of lipid metabolism in the oleaginous yeast Rhodosporidium toruloides.</title>
        <authorList>
            <person name="Coradetti S.T."/>
            <person name="Pinel D."/>
            <person name="Geiselman G."/>
            <person name="Ito M."/>
            <person name="Mondo S."/>
            <person name="Reilly M.C."/>
            <person name="Cheng Y.F."/>
            <person name="Bauer S."/>
            <person name="Grigoriev I."/>
            <person name="Gladden J.M."/>
            <person name="Simmons B.A."/>
            <person name="Brem R."/>
            <person name="Arkin A.P."/>
            <person name="Skerker J.M."/>
        </authorList>
    </citation>
    <scope>NUCLEOTIDE SEQUENCE [LARGE SCALE GENOMIC DNA]</scope>
    <source>
        <strain evidence="4 6">NBRC 0880</strain>
    </source>
</reference>
<feature type="region of interest" description="Disordered" evidence="1">
    <location>
        <begin position="1"/>
        <end position="58"/>
    </location>
</feature>
<dbReference type="Proteomes" id="UP000199069">
    <property type="component" value="Unassembled WGS sequence"/>
</dbReference>
<name>A0A0K3CJ52_RHOTO</name>
<evidence type="ECO:0000313" key="5">
    <source>
        <dbReference type="Proteomes" id="UP000199069"/>
    </source>
</evidence>
<keyword evidence="5" id="KW-1185">Reference proteome</keyword>
<evidence type="ECO:0000313" key="6">
    <source>
        <dbReference type="Proteomes" id="UP000239560"/>
    </source>
</evidence>
<dbReference type="OrthoDB" id="25503at2759"/>
<feature type="compositionally biased region" description="Polar residues" evidence="1">
    <location>
        <begin position="14"/>
        <end position="27"/>
    </location>
</feature>
<gene>
    <name evidence="3" type="primary">FGENESH: predicted gene_6.4</name>
    <name evidence="4" type="ORF">AAT19DRAFT_14477</name>
    <name evidence="3" type="ORF">BN2166_0030820</name>
</gene>
<dbReference type="InterPro" id="IPR024964">
    <property type="entry name" value="CTLH/CRA"/>
</dbReference>
<dbReference type="EMBL" id="CWKI01000006">
    <property type="protein sequence ID" value="CTR07221.1"/>
    <property type="molecule type" value="Genomic_DNA"/>
</dbReference>
<dbReference type="SMART" id="SM00757">
    <property type="entry name" value="CRA"/>
    <property type="match status" value="1"/>
</dbReference>
<dbReference type="Proteomes" id="UP000239560">
    <property type="component" value="Unassembled WGS sequence"/>
</dbReference>
<dbReference type="OMA" id="YGQQLRM"/>
<proteinExistence type="predicted"/>
<evidence type="ECO:0000313" key="3">
    <source>
        <dbReference type="EMBL" id="CTR07221.1"/>
    </source>
</evidence>
<dbReference type="EMBL" id="LCTV02000006">
    <property type="protein sequence ID" value="PRQ74124.1"/>
    <property type="molecule type" value="Genomic_DNA"/>
</dbReference>
<dbReference type="InterPro" id="IPR035782">
    <property type="entry name" value="SPRY_RanBP9/10"/>
</dbReference>
<accession>A0A0K3CJ52</accession>
<dbReference type="Pfam" id="PF00622">
    <property type="entry name" value="SPRY"/>
    <property type="match status" value="2"/>
</dbReference>
<dbReference type="InterPro" id="IPR050618">
    <property type="entry name" value="Ubq-SigPath_Reg"/>
</dbReference>
<dbReference type="PROSITE" id="PS50188">
    <property type="entry name" value="B302_SPRY"/>
    <property type="match status" value="1"/>
</dbReference>
<protein>
    <submittedName>
        <fullName evidence="3 4">Competence/damage-inducible protein CinA</fullName>
    </submittedName>
</protein>
<dbReference type="InterPro" id="IPR006594">
    <property type="entry name" value="LisH"/>
</dbReference>
<organism evidence="3 5">
    <name type="scientific">Rhodotorula toruloides</name>
    <name type="common">Yeast</name>
    <name type="synonym">Rhodosporidium toruloides</name>
    <dbReference type="NCBI Taxonomy" id="5286"/>
    <lineage>
        <taxon>Eukaryota</taxon>
        <taxon>Fungi</taxon>
        <taxon>Dikarya</taxon>
        <taxon>Basidiomycota</taxon>
        <taxon>Pucciniomycotina</taxon>
        <taxon>Microbotryomycetes</taxon>
        <taxon>Sporidiobolales</taxon>
        <taxon>Sporidiobolaceae</taxon>
        <taxon>Rhodotorula</taxon>
    </lineage>
</organism>
<dbReference type="SUPFAM" id="SSF49899">
    <property type="entry name" value="Concanavalin A-like lectins/glucanases"/>
    <property type="match status" value="1"/>
</dbReference>
<dbReference type="InterPro" id="IPR001870">
    <property type="entry name" value="B30.2/SPRY"/>
</dbReference>